<keyword evidence="2" id="KW-1185">Reference proteome</keyword>
<gene>
    <name evidence="1" type="ORF">HPB50_023863</name>
</gene>
<sequence length="672" mass="72530">MLRSGSLLVLVAGLALCLDLENLQRSSHFPGSVGPSAQQGQQHHYGASKRTSVPRRDPEEYHGRTLVAPSSSSPEERLYYRLLSSRMARLLPALLGEQPQQQYPGEAPLVSASSFFDDDSDDERDDGRDAGRAAGHGGVANEDAGEEDQGDEQEADQVMMFLPKRRVVHSTAGSIRRRLQEPLFGEMNPSGAVYGIRKRVAPFKRRLHVQVARQDEKRKRSTRRQLKDASSPFRRKTLKKAFGKKQTPASALKEHNPSSTTSSFRSAHQGSGKGSVVPTVVGNATLHKVDTKSEGKTSAGGTSSGGSKKKYHIMKRSSYSTDDKVTGELRNIFGDDEDDHKKRDKKTLKKRENTVGALKGSSGVDDASGAVSIGGDGAASATKSGAGTTTDEDKFKKWLLDEYYRTMALSFASMRRKRMATHQDTLDLRQVKRTALPPSAPVAGTADDQFQARAHKLRSIEDTMIGEAVALVRDGASDEAELRAINAGVASRLDAAYDLENVRQSLDHLQSTLEDMRRQELQAALAADGDETEEEESNSAAAASGVLRNDATDVEELAQGSSWAQLTDKQTCPAVQVLSSSCPAAAQSASPVPAMQRLLLDACEWQQTCYVCGSYYGLGAEDCEGGSGGGSHGSSSQFTRLLVSQLLLHEAKNAQTQAACAESCVAEFLLSH</sequence>
<reference evidence="1" key="1">
    <citation type="submission" date="2020-05" db="EMBL/GenBank/DDBJ databases">
        <title>Large-scale comparative analyses of tick genomes elucidate their genetic diversity and vector capacities.</title>
        <authorList>
            <person name="Jia N."/>
            <person name="Wang J."/>
            <person name="Shi W."/>
            <person name="Du L."/>
            <person name="Sun Y."/>
            <person name="Zhan W."/>
            <person name="Jiang J."/>
            <person name="Wang Q."/>
            <person name="Zhang B."/>
            <person name="Ji P."/>
            <person name="Sakyi L.B."/>
            <person name="Cui X."/>
            <person name="Yuan T."/>
            <person name="Jiang B."/>
            <person name="Yang W."/>
            <person name="Lam T.T.-Y."/>
            <person name="Chang Q."/>
            <person name="Ding S."/>
            <person name="Wang X."/>
            <person name="Zhu J."/>
            <person name="Ruan X."/>
            <person name="Zhao L."/>
            <person name="Wei J."/>
            <person name="Que T."/>
            <person name="Du C."/>
            <person name="Cheng J."/>
            <person name="Dai P."/>
            <person name="Han X."/>
            <person name="Huang E."/>
            <person name="Gao Y."/>
            <person name="Liu J."/>
            <person name="Shao H."/>
            <person name="Ye R."/>
            <person name="Li L."/>
            <person name="Wei W."/>
            <person name="Wang X."/>
            <person name="Wang C."/>
            <person name="Yang T."/>
            <person name="Huo Q."/>
            <person name="Li W."/>
            <person name="Guo W."/>
            <person name="Chen H."/>
            <person name="Zhou L."/>
            <person name="Ni X."/>
            <person name="Tian J."/>
            <person name="Zhou Y."/>
            <person name="Sheng Y."/>
            <person name="Liu T."/>
            <person name="Pan Y."/>
            <person name="Xia L."/>
            <person name="Li J."/>
            <person name="Zhao F."/>
            <person name="Cao W."/>
        </authorList>
    </citation>
    <scope>NUCLEOTIDE SEQUENCE</scope>
    <source>
        <strain evidence="1">Hyas-2018</strain>
    </source>
</reference>
<comment type="caution">
    <text evidence="1">The sequence shown here is derived from an EMBL/GenBank/DDBJ whole genome shotgun (WGS) entry which is preliminary data.</text>
</comment>
<evidence type="ECO:0000313" key="1">
    <source>
        <dbReference type="EMBL" id="KAH6939983.1"/>
    </source>
</evidence>
<organism evidence="1 2">
    <name type="scientific">Hyalomma asiaticum</name>
    <name type="common">Tick</name>
    <dbReference type="NCBI Taxonomy" id="266040"/>
    <lineage>
        <taxon>Eukaryota</taxon>
        <taxon>Metazoa</taxon>
        <taxon>Ecdysozoa</taxon>
        <taxon>Arthropoda</taxon>
        <taxon>Chelicerata</taxon>
        <taxon>Arachnida</taxon>
        <taxon>Acari</taxon>
        <taxon>Parasitiformes</taxon>
        <taxon>Ixodida</taxon>
        <taxon>Ixodoidea</taxon>
        <taxon>Ixodidae</taxon>
        <taxon>Hyalomminae</taxon>
        <taxon>Hyalomma</taxon>
    </lineage>
</organism>
<dbReference type="Proteomes" id="UP000821845">
    <property type="component" value="Chromosome 2"/>
</dbReference>
<evidence type="ECO:0000313" key="2">
    <source>
        <dbReference type="Proteomes" id="UP000821845"/>
    </source>
</evidence>
<dbReference type="EMBL" id="CM023482">
    <property type="protein sequence ID" value="KAH6939983.1"/>
    <property type="molecule type" value="Genomic_DNA"/>
</dbReference>
<accession>A0ACB7SZ70</accession>
<protein>
    <submittedName>
        <fullName evidence="1">Uncharacterized protein</fullName>
    </submittedName>
</protein>
<proteinExistence type="predicted"/>
<name>A0ACB7SZ70_HYAAI</name>